<keyword evidence="3 11" id="KW-0285">Flavoprotein</keyword>
<reference evidence="14 15" key="1">
    <citation type="submission" date="2019-07" db="EMBL/GenBank/DDBJ databases">
        <authorList>
            <person name="Kim J."/>
        </authorList>
    </citation>
    <scope>NUCLEOTIDE SEQUENCE [LARGE SCALE GENOMIC DNA]</scope>
    <source>
        <strain evidence="14 15">N4</strain>
    </source>
</reference>
<dbReference type="Gene3D" id="2.10.240.10">
    <property type="entry name" value="Dihydroorotate dehydrogenase, electron transfer subunit"/>
    <property type="match status" value="1"/>
</dbReference>
<dbReference type="PANTHER" id="PTHR43513">
    <property type="entry name" value="DIHYDROOROTATE DEHYDROGENASE B (NAD(+)), ELECTRON TRANSFER SUBUNIT"/>
    <property type="match status" value="1"/>
</dbReference>
<dbReference type="Gene3D" id="2.40.30.10">
    <property type="entry name" value="Translation factors"/>
    <property type="match status" value="1"/>
</dbReference>
<name>A0A559IZT5_9BACL</name>
<comment type="caution">
    <text evidence="14">The sequence shown here is derived from an EMBL/GenBank/DDBJ whole genome shotgun (WGS) entry which is preliminary data.</text>
</comment>
<dbReference type="OrthoDB" id="9778346at2"/>
<keyword evidence="4 12" id="KW-0001">2Fe-2S</keyword>
<evidence type="ECO:0000256" key="9">
    <source>
        <dbReference type="ARBA" id="ARBA00023014"/>
    </source>
</evidence>
<dbReference type="EMBL" id="VNJK01000001">
    <property type="protein sequence ID" value="TVX93145.1"/>
    <property type="molecule type" value="Genomic_DNA"/>
</dbReference>
<dbReference type="CDD" id="cd06218">
    <property type="entry name" value="DHOD_e_trans"/>
    <property type="match status" value="1"/>
</dbReference>
<dbReference type="InterPro" id="IPR017938">
    <property type="entry name" value="Riboflavin_synthase-like_b-brl"/>
</dbReference>
<feature type="binding site" evidence="12">
    <location>
        <position position="215"/>
    </location>
    <ligand>
        <name>[2Fe-2S] cluster</name>
        <dbReference type="ChEBI" id="CHEBI:190135"/>
    </ligand>
</feature>
<keyword evidence="6 11" id="KW-0274">FAD</keyword>
<dbReference type="RefSeq" id="WP_144989340.1">
    <property type="nucleotide sequence ID" value="NZ_VNJK01000001.1"/>
</dbReference>
<protein>
    <submittedName>
        <fullName evidence="14">Dihydroorotate dehydrogenase electron transfer subunit</fullName>
    </submittedName>
</protein>
<dbReference type="PIRSF" id="PIRSF006816">
    <property type="entry name" value="Cyc3_hyd_g"/>
    <property type="match status" value="1"/>
</dbReference>
<keyword evidence="8 12" id="KW-0408">Iron</keyword>
<dbReference type="InterPro" id="IPR050353">
    <property type="entry name" value="PyrK_electron_transfer"/>
</dbReference>
<evidence type="ECO:0000256" key="8">
    <source>
        <dbReference type="ARBA" id="ARBA00023004"/>
    </source>
</evidence>
<organism evidence="14 15">
    <name type="scientific">Paenibacillus agilis</name>
    <dbReference type="NCBI Taxonomy" id="3020863"/>
    <lineage>
        <taxon>Bacteria</taxon>
        <taxon>Bacillati</taxon>
        <taxon>Bacillota</taxon>
        <taxon>Bacilli</taxon>
        <taxon>Bacillales</taxon>
        <taxon>Paenibacillaceae</taxon>
        <taxon>Paenibacillus</taxon>
    </lineage>
</organism>
<dbReference type="AlphaFoldDB" id="A0A559IZT5"/>
<dbReference type="GO" id="GO:0046872">
    <property type="term" value="F:metal ion binding"/>
    <property type="evidence" value="ECO:0007669"/>
    <property type="project" value="UniProtKB-KW"/>
</dbReference>
<evidence type="ECO:0000256" key="11">
    <source>
        <dbReference type="PIRSR" id="PIRSR006816-1"/>
    </source>
</evidence>
<evidence type="ECO:0000256" key="12">
    <source>
        <dbReference type="PIRSR" id="PIRSR006816-2"/>
    </source>
</evidence>
<dbReference type="SUPFAM" id="SSF63380">
    <property type="entry name" value="Riboflavin synthase domain-like"/>
    <property type="match status" value="1"/>
</dbReference>
<dbReference type="SUPFAM" id="SSF52343">
    <property type="entry name" value="Ferredoxin reductase-like, C-terminal NADP-linked domain"/>
    <property type="match status" value="1"/>
</dbReference>
<evidence type="ECO:0000256" key="1">
    <source>
        <dbReference type="ARBA" id="ARBA00006422"/>
    </source>
</evidence>
<feature type="binding site" evidence="12">
    <location>
        <position position="200"/>
    </location>
    <ligand>
        <name>[2Fe-2S] cluster</name>
        <dbReference type="ChEBI" id="CHEBI:190135"/>
    </ligand>
</feature>
<feature type="domain" description="FAD-binding FR-type" evidence="13">
    <location>
        <begin position="1"/>
        <end position="91"/>
    </location>
</feature>
<dbReference type="PROSITE" id="PS51384">
    <property type="entry name" value="FAD_FR"/>
    <property type="match status" value="1"/>
</dbReference>
<dbReference type="InterPro" id="IPR012165">
    <property type="entry name" value="Cyt_c3_hydrogenase_gsu"/>
</dbReference>
<evidence type="ECO:0000313" key="14">
    <source>
        <dbReference type="EMBL" id="TVX93145.1"/>
    </source>
</evidence>
<feature type="binding site" evidence="11">
    <location>
        <begin position="44"/>
        <end position="47"/>
    </location>
    <ligand>
        <name>FAD</name>
        <dbReference type="ChEBI" id="CHEBI:57692"/>
    </ligand>
</feature>
<dbReference type="InterPro" id="IPR039261">
    <property type="entry name" value="FNR_nucleotide-bd"/>
</dbReference>
<evidence type="ECO:0000313" key="15">
    <source>
        <dbReference type="Proteomes" id="UP000318102"/>
    </source>
</evidence>
<evidence type="ECO:0000256" key="10">
    <source>
        <dbReference type="ARBA" id="ARBA00034078"/>
    </source>
</evidence>
<evidence type="ECO:0000256" key="4">
    <source>
        <dbReference type="ARBA" id="ARBA00022714"/>
    </source>
</evidence>
<comment type="cofactor">
    <cofactor evidence="12">
        <name>[2Fe-2S] cluster</name>
        <dbReference type="ChEBI" id="CHEBI:190135"/>
    </cofactor>
    <text evidence="12">Binds 1 [2Fe-2S] cluster per subunit.</text>
</comment>
<dbReference type="InterPro" id="IPR019480">
    <property type="entry name" value="Dihydroorotate_DH_Fe-S-bd"/>
</dbReference>
<feature type="binding site" evidence="12">
    <location>
        <position position="203"/>
    </location>
    <ligand>
        <name>[2Fe-2S] cluster</name>
        <dbReference type="ChEBI" id="CHEBI:190135"/>
    </ligand>
</feature>
<dbReference type="InterPro" id="IPR017927">
    <property type="entry name" value="FAD-bd_FR_type"/>
</dbReference>
<dbReference type="InterPro" id="IPR037117">
    <property type="entry name" value="Dihydroorotate_DH_ele_sf"/>
</dbReference>
<feature type="binding site" evidence="11">
    <location>
        <begin position="66"/>
        <end position="67"/>
    </location>
    <ligand>
        <name>FAD</name>
        <dbReference type="ChEBI" id="CHEBI:57692"/>
    </ligand>
</feature>
<dbReference type="PANTHER" id="PTHR43513:SF3">
    <property type="entry name" value="DIHYDROOROTATE DEHYDROGENASE B (NAD(+)), ELECTRON TRANSFER SUBUNIT-RELATED"/>
    <property type="match status" value="1"/>
</dbReference>
<gene>
    <name evidence="14" type="ORF">FPZ44_08785</name>
</gene>
<feature type="binding site" evidence="12">
    <location>
        <position position="195"/>
    </location>
    <ligand>
        <name>[2Fe-2S] cluster</name>
        <dbReference type="ChEBI" id="CHEBI:190135"/>
    </ligand>
</feature>
<dbReference type="Pfam" id="PF10418">
    <property type="entry name" value="DHODB_Fe-S_bind"/>
    <property type="match status" value="1"/>
</dbReference>
<keyword evidence="9 12" id="KW-0411">Iron-sulfur</keyword>
<dbReference type="GO" id="GO:0050660">
    <property type="term" value="F:flavin adenine dinucleotide binding"/>
    <property type="evidence" value="ECO:0007669"/>
    <property type="project" value="InterPro"/>
</dbReference>
<evidence type="ECO:0000256" key="7">
    <source>
        <dbReference type="ARBA" id="ARBA00022982"/>
    </source>
</evidence>
<keyword evidence="7" id="KW-0249">Electron transport</keyword>
<evidence type="ECO:0000259" key="13">
    <source>
        <dbReference type="PROSITE" id="PS51384"/>
    </source>
</evidence>
<keyword evidence="5 12" id="KW-0479">Metal-binding</keyword>
<comment type="similarity">
    <text evidence="1">Belongs to the PyrK family.</text>
</comment>
<dbReference type="GO" id="GO:0006221">
    <property type="term" value="P:pyrimidine nucleotide biosynthetic process"/>
    <property type="evidence" value="ECO:0007669"/>
    <property type="project" value="InterPro"/>
</dbReference>
<dbReference type="GO" id="GO:0051537">
    <property type="term" value="F:2 iron, 2 sulfur cluster binding"/>
    <property type="evidence" value="ECO:0007669"/>
    <property type="project" value="UniProtKB-KW"/>
</dbReference>
<comment type="cofactor">
    <cofactor evidence="10">
        <name>[2Fe-2S] cluster</name>
        <dbReference type="ChEBI" id="CHEBI:190135"/>
    </cofactor>
</comment>
<evidence type="ECO:0000256" key="6">
    <source>
        <dbReference type="ARBA" id="ARBA00022827"/>
    </source>
</evidence>
<keyword evidence="2" id="KW-0813">Transport</keyword>
<dbReference type="Gene3D" id="3.40.50.80">
    <property type="entry name" value="Nucleotide-binding domain of ferredoxin-NADP reductase (FNR) module"/>
    <property type="match status" value="1"/>
</dbReference>
<sequence>MHTILSNECIAKGIYVMKVKGHFQVKMGQFFMLRAWENHPILSRPISVCNVEHEHIEFMYKVVGEGTRLFARLREGDSIQLEGPFGNGFVHESGRVALVGGGIGIAPLLYTAKQFRNKPDIFLGFRDQAYLTEAYKPFANELHICVNGNVLDHIEWTRYDYVYTCGPYAMMKAVADLTKGLDVKVYVSFEKRMACGIGACYGCSTPSKHGNKKVCTDGPVFLAEEVNWHEEFSL</sequence>
<evidence type="ECO:0000256" key="2">
    <source>
        <dbReference type="ARBA" id="ARBA00022448"/>
    </source>
</evidence>
<keyword evidence="15" id="KW-1185">Reference proteome</keyword>
<dbReference type="Proteomes" id="UP000318102">
    <property type="component" value="Unassembled WGS sequence"/>
</dbReference>
<evidence type="ECO:0000256" key="3">
    <source>
        <dbReference type="ARBA" id="ARBA00022630"/>
    </source>
</evidence>
<dbReference type="NCBIfam" id="NF000798">
    <property type="entry name" value="PRK00054.1-3"/>
    <property type="match status" value="1"/>
</dbReference>
<evidence type="ECO:0000256" key="5">
    <source>
        <dbReference type="ARBA" id="ARBA00022723"/>
    </source>
</evidence>
<dbReference type="GO" id="GO:0016491">
    <property type="term" value="F:oxidoreductase activity"/>
    <property type="evidence" value="ECO:0007669"/>
    <property type="project" value="InterPro"/>
</dbReference>
<proteinExistence type="inferred from homology"/>
<comment type="cofactor">
    <cofactor evidence="11">
        <name>FAD</name>
        <dbReference type="ChEBI" id="CHEBI:57692"/>
    </cofactor>
    <text evidence="11">Binds 1 FAD per subunit.</text>
</comment>
<accession>A0A559IZT5</accession>